<evidence type="ECO:0000313" key="2">
    <source>
        <dbReference type="Proteomes" id="UP000287188"/>
    </source>
</evidence>
<evidence type="ECO:0000313" key="1">
    <source>
        <dbReference type="EMBL" id="GCE21444.1"/>
    </source>
</evidence>
<dbReference type="Proteomes" id="UP000287188">
    <property type="component" value="Unassembled WGS sequence"/>
</dbReference>
<gene>
    <name evidence="1" type="ORF">KDK_52440</name>
</gene>
<dbReference type="AlphaFoldDB" id="A0A402AQS1"/>
<name>A0A402AQS1_9CHLR</name>
<protein>
    <submittedName>
        <fullName evidence="1">Uncharacterized protein</fullName>
    </submittedName>
</protein>
<keyword evidence="2" id="KW-1185">Reference proteome</keyword>
<comment type="caution">
    <text evidence="1">The sequence shown here is derived from an EMBL/GenBank/DDBJ whole genome shotgun (WGS) entry which is preliminary data.</text>
</comment>
<sequence length="71" mass="7741">MAAGRCTITKDQVVYNVTEPTILDAADVLPELPALLQGSLRAFGLKKFMKVRIETSAKVEEPVELVTAHES</sequence>
<accession>A0A402AQS1</accession>
<reference evidence="2" key="1">
    <citation type="submission" date="2018-12" db="EMBL/GenBank/DDBJ databases">
        <title>Tengunoibacter tsumagoiensis gen. nov., sp. nov., Dictyobacter kobayashii sp. nov., D. alpinus sp. nov., and D. joshuensis sp. nov. and description of Dictyobacteraceae fam. nov. within the order Ktedonobacterales isolated from Tengu-no-mugimeshi.</title>
        <authorList>
            <person name="Wang C.M."/>
            <person name="Zheng Y."/>
            <person name="Sakai Y."/>
            <person name="Toyoda A."/>
            <person name="Minakuchi Y."/>
            <person name="Abe K."/>
            <person name="Yokota A."/>
            <person name="Yabe S."/>
        </authorList>
    </citation>
    <scope>NUCLEOTIDE SEQUENCE [LARGE SCALE GENOMIC DNA]</scope>
    <source>
        <strain evidence="2">Uno11</strain>
    </source>
</reference>
<dbReference type="EMBL" id="BIFS01000001">
    <property type="protein sequence ID" value="GCE21444.1"/>
    <property type="molecule type" value="Genomic_DNA"/>
</dbReference>
<organism evidence="1 2">
    <name type="scientific">Dictyobacter kobayashii</name>
    <dbReference type="NCBI Taxonomy" id="2014872"/>
    <lineage>
        <taxon>Bacteria</taxon>
        <taxon>Bacillati</taxon>
        <taxon>Chloroflexota</taxon>
        <taxon>Ktedonobacteria</taxon>
        <taxon>Ktedonobacterales</taxon>
        <taxon>Dictyobacteraceae</taxon>
        <taxon>Dictyobacter</taxon>
    </lineage>
</organism>
<proteinExistence type="predicted"/>